<sequence length="382" mass="44357">MPNTVQPNIFTSGKISIRIRNQQSIGPRGYNQDLFKRTVFLSRLFLIPKKSGDLRPIQDGRNPVSKDTTKTKELHNKDRYKECFLSHPISLFVKVLLHIRISKFMLYIHGFTLWTYNKSQDLHQDSKTDNKAPESSENQINRLFRQHHNNGRVRKASYRAYQESELNQHVSQDSNEKNQRYHSGMQETEGYESSPHSQAGNLIRQDECYRESPFTRCSSKRPSDFWNMDRKNKTETHQLSETPSWWNYLNSIELSSRIDIVRMYQTPGESESRTYSRTTQHTSRPGITETEPPHSKLHFLETRPECLSHRCSSSSMEGLEYLGKPTMGPPTQSTTQGNQRKGDNRANIPIMANSFLVSNTIITSRRFPNSSPQELSRTNQQL</sequence>
<dbReference type="OrthoDB" id="5588333at2759"/>
<organism evidence="2 3">
    <name type="scientific">Cetraspora pellucida</name>
    <dbReference type="NCBI Taxonomy" id="1433469"/>
    <lineage>
        <taxon>Eukaryota</taxon>
        <taxon>Fungi</taxon>
        <taxon>Fungi incertae sedis</taxon>
        <taxon>Mucoromycota</taxon>
        <taxon>Glomeromycotina</taxon>
        <taxon>Glomeromycetes</taxon>
        <taxon>Diversisporales</taxon>
        <taxon>Gigasporaceae</taxon>
        <taxon>Cetraspora</taxon>
    </lineage>
</organism>
<reference evidence="2" key="1">
    <citation type="submission" date="2021-06" db="EMBL/GenBank/DDBJ databases">
        <authorList>
            <person name="Kallberg Y."/>
            <person name="Tangrot J."/>
            <person name="Rosling A."/>
        </authorList>
    </citation>
    <scope>NUCLEOTIDE SEQUENCE</scope>
    <source>
        <strain evidence="2">FL966</strain>
    </source>
</reference>
<feature type="compositionally biased region" description="Polar residues" evidence="1">
    <location>
        <begin position="267"/>
        <end position="285"/>
    </location>
</feature>
<name>A0A9N9INF6_9GLOM</name>
<feature type="region of interest" description="Disordered" evidence="1">
    <location>
        <begin position="165"/>
        <end position="199"/>
    </location>
</feature>
<dbReference type="Proteomes" id="UP000789759">
    <property type="component" value="Unassembled WGS sequence"/>
</dbReference>
<gene>
    <name evidence="2" type="ORF">CPELLU_LOCUS14200</name>
</gene>
<proteinExistence type="predicted"/>
<keyword evidence="3" id="KW-1185">Reference proteome</keyword>
<dbReference type="AlphaFoldDB" id="A0A9N9INF6"/>
<evidence type="ECO:0000256" key="1">
    <source>
        <dbReference type="SAM" id="MobiDB-lite"/>
    </source>
</evidence>
<feature type="region of interest" description="Disordered" evidence="1">
    <location>
        <begin position="267"/>
        <end position="293"/>
    </location>
</feature>
<protein>
    <submittedName>
        <fullName evidence="2">16641_t:CDS:1</fullName>
    </submittedName>
</protein>
<evidence type="ECO:0000313" key="3">
    <source>
        <dbReference type="Proteomes" id="UP000789759"/>
    </source>
</evidence>
<evidence type="ECO:0000313" key="2">
    <source>
        <dbReference type="EMBL" id="CAG8743123.1"/>
    </source>
</evidence>
<comment type="caution">
    <text evidence="2">The sequence shown here is derived from an EMBL/GenBank/DDBJ whole genome shotgun (WGS) entry which is preliminary data.</text>
</comment>
<dbReference type="EMBL" id="CAJVQA010016444">
    <property type="protein sequence ID" value="CAG8743123.1"/>
    <property type="molecule type" value="Genomic_DNA"/>
</dbReference>
<feature type="region of interest" description="Disordered" evidence="1">
    <location>
        <begin position="319"/>
        <end position="346"/>
    </location>
</feature>
<accession>A0A9N9INF6</accession>
<feature type="compositionally biased region" description="Polar residues" evidence="1">
    <location>
        <begin position="329"/>
        <end position="339"/>
    </location>
</feature>